<gene>
    <name evidence="4" type="ORF">FQV27_16235</name>
</gene>
<dbReference type="AlphaFoldDB" id="A0A5C6RW58"/>
<keyword evidence="1" id="KW-0902">Two-component regulatory system</keyword>
<protein>
    <submittedName>
        <fullName evidence="4">Hpt domain-containing protein</fullName>
    </submittedName>
</protein>
<name>A0A5C6RW58_9RHOB</name>
<sequence>MIDWKRVNELRAELGDDDFAPVVELFLDEIEGIVMRLTHGDAERLENDMHFLKGSAANLGFTAFAQICQQGEIGARDGHDAFDLATLLDCYAATKKEFSGWNGGRKSGAA</sequence>
<dbReference type="Pfam" id="PF01627">
    <property type="entry name" value="Hpt"/>
    <property type="match status" value="1"/>
</dbReference>
<dbReference type="Proteomes" id="UP000321562">
    <property type="component" value="Unassembled WGS sequence"/>
</dbReference>
<dbReference type="GO" id="GO:0000160">
    <property type="term" value="P:phosphorelay signal transduction system"/>
    <property type="evidence" value="ECO:0007669"/>
    <property type="project" value="UniProtKB-KW"/>
</dbReference>
<evidence type="ECO:0000313" key="4">
    <source>
        <dbReference type="EMBL" id="TXB66453.1"/>
    </source>
</evidence>
<dbReference type="RefSeq" id="WP_147100567.1">
    <property type="nucleotide sequence ID" value="NZ_JBHUFH010000001.1"/>
</dbReference>
<evidence type="ECO:0000256" key="1">
    <source>
        <dbReference type="ARBA" id="ARBA00023012"/>
    </source>
</evidence>
<dbReference type="PROSITE" id="PS50894">
    <property type="entry name" value="HPT"/>
    <property type="match status" value="1"/>
</dbReference>
<dbReference type="InterPro" id="IPR008207">
    <property type="entry name" value="Sig_transdc_His_kin_Hpt_dom"/>
</dbReference>
<organism evidence="4 5">
    <name type="scientific">Paracoccus aurantiacus</name>
    <dbReference type="NCBI Taxonomy" id="2599412"/>
    <lineage>
        <taxon>Bacteria</taxon>
        <taxon>Pseudomonadati</taxon>
        <taxon>Pseudomonadota</taxon>
        <taxon>Alphaproteobacteria</taxon>
        <taxon>Rhodobacterales</taxon>
        <taxon>Paracoccaceae</taxon>
        <taxon>Paracoccus</taxon>
    </lineage>
</organism>
<dbReference type="SUPFAM" id="SSF47226">
    <property type="entry name" value="Histidine-containing phosphotransfer domain, HPT domain"/>
    <property type="match status" value="1"/>
</dbReference>
<evidence type="ECO:0000256" key="2">
    <source>
        <dbReference type="PROSITE-ProRule" id="PRU00110"/>
    </source>
</evidence>
<reference evidence="4 5" key="1">
    <citation type="submission" date="2019-08" db="EMBL/GenBank/DDBJ databases">
        <authorList>
            <person name="Ye J."/>
        </authorList>
    </citation>
    <scope>NUCLEOTIDE SEQUENCE [LARGE SCALE GENOMIC DNA]</scope>
    <source>
        <strain evidence="4 5">TK008</strain>
    </source>
</reference>
<accession>A0A5C6RW58</accession>
<dbReference type="GO" id="GO:0004672">
    <property type="term" value="F:protein kinase activity"/>
    <property type="evidence" value="ECO:0007669"/>
    <property type="project" value="UniProtKB-ARBA"/>
</dbReference>
<dbReference type="Gene3D" id="1.20.120.160">
    <property type="entry name" value="HPT domain"/>
    <property type="match status" value="1"/>
</dbReference>
<proteinExistence type="predicted"/>
<keyword evidence="2" id="KW-0597">Phosphoprotein</keyword>
<comment type="caution">
    <text evidence="4">The sequence shown here is derived from an EMBL/GenBank/DDBJ whole genome shotgun (WGS) entry which is preliminary data.</text>
</comment>
<evidence type="ECO:0000313" key="5">
    <source>
        <dbReference type="Proteomes" id="UP000321562"/>
    </source>
</evidence>
<dbReference type="InterPro" id="IPR036641">
    <property type="entry name" value="HPT_dom_sf"/>
</dbReference>
<dbReference type="OrthoDB" id="7867809at2"/>
<feature type="domain" description="HPt" evidence="3">
    <location>
        <begin position="11"/>
        <end position="101"/>
    </location>
</feature>
<feature type="modified residue" description="Phosphohistidine" evidence="2">
    <location>
        <position position="50"/>
    </location>
</feature>
<dbReference type="EMBL" id="VOPL01000008">
    <property type="protein sequence ID" value="TXB66453.1"/>
    <property type="molecule type" value="Genomic_DNA"/>
</dbReference>
<keyword evidence="5" id="KW-1185">Reference proteome</keyword>
<evidence type="ECO:0000259" key="3">
    <source>
        <dbReference type="PROSITE" id="PS50894"/>
    </source>
</evidence>